<proteinExistence type="inferred from homology"/>
<dbReference type="GO" id="GO:0007059">
    <property type="term" value="P:chromosome segregation"/>
    <property type="evidence" value="ECO:0007669"/>
    <property type="project" value="TreeGrafter"/>
</dbReference>
<dbReference type="PANTHER" id="PTHR33375">
    <property type="entry name" value="CHROMOSOME-PARTITIONING PROTEIN PARB-RELATED"/>
    <property type="match status" value="1"/>
</dbReference>
<dbReference type="InterPro" id="IPR004437">
    <property type="entry name" value="ParB/RepB/Spo0J"/>
</dbReference>
<dbReference type="AlphaFoldDB" id="A0AA86L3C5"/>
<dbReference type="InterPro" id="IPR036086">
    <property type="entry name" value="ParB/Sulfiredoxin_sf"/>
</dbReference>
<gene>
    <name evidence="3" type="ORF">SGRAN_1448</name>
</gene>
<dbReference type="Proteomes" id="UP000058599">
    <property type="component" value="Chromosome"/>
</dbReference>
<dbReference type="Pfam" id="PF02195">
    <property type="entry name" value="ParB_N"/>
    <property type="match status" value="1"/>
</dbReference>
<dbReference type="SMART" id="SM00470">
    <property type="entry name" value="ParB"/>
    <property type="match status" value="1"/>
</dbReference>
<organism evidence="3 4">
    <name type="scientific">Sphingopyxis granuli</name>
    <dbReference type="NCBI Taxonomy" id="267128"/>
    <lineage>
        <taxon>Bacteria</taxon>
        <taxon>Pseudomonadati</taxon>
        <taxon>Pseudomonadota</taxon>
        <taxon>Alphaproteobacteria</taxon>
        <taxon>Sphingomonadales</taxon>
        <taxon>Sphingomonadaceae</taxon>
        <taxon>Sphingopyxis</taxon>
    </lineage>
</organism>
<dbReference type="NCBIfam" id="TIGR00180">
    <property type="entry name" value="parB_part"/>
    <property type="match status" value="1"/>
</dbReference>
<evidence type="ECO:0000313" key="3">
    <source>
        <dbReference type="EMBL" id="AMG73837.1"/>
    </source>
</evidence>
<dbReference type="GO" id="GO:0005694">
    <property type="term" value="C:chromosome"/>
    <property type="evidence" value="ECO:0007669"/>
    <property type="project" value="TreeGrafter"/>
</dbReference>
<feature type="domain" description="ParB-like N-terminal" evidence="2">
    <location>
        <begin position="4"/>
        <end position="101"/>
    </location>
</feature>
<dbReference type="InterPro" id="IPR050336">
    <property type="entry name" value="Chromosome_partition/occlusion"/>
</dbReference>
<dbReference type="SUPFAM" id="SSF109709">
    <property type="entry name" value="KorB DNA-binding domain-like"/>
    <property type="match status" value="1"/>
</dbReference>
<keyword evidence="4" id="KW-1185">Reference proteome</keyword>
<dbReference type="Gene3D" id="3.90.1530.30">
    <property type="match status" value="1"/>
</dbReference>
<evidence type="ECO:0000256" key="1">
    <source>
        <dbReference type="ARBA" id="ARBA00006295"/>
    </source>
</evidence>
<dbReference type="PANTHER" id="PTHR33375:SF7">
    <property type="entry name" value="CHROMOSOME 2-PARTITIONING PROTEIN PARB-RELATED"/>
    <property type="match status" value="1"/>
</dbReference>
<evidence type="ECO:0000313" key="4">
    <source>
        <dbReference type="Proteomes" id="UP000058599"/>
    </source>
</evidence>
<dbReference type="Gene3D" id="1.10.10.2830">
    <property type="match status" value="1"/>
</dbReference>
<name>A0AA86L3C5_9SPHN</name>
<dbReference type="InterPro" id="IPR003115">
    <property type="entry name" value="ParB_N"/>
</dbReference>
<dbReference type="EMBL" id="CP012199">
    <property type="protein sequence ID" value="AMG73837.1"/>
    <property type="molecule type" value="Genomic_DNA"/>
</dbReference>
<dbReference type="RefSeq" id="WP_067182095.1">
    <property type="nucleotide sequence ID" value="NZ_CP012199.1"/>
</dbReference>
<dbReference type="SUPFAM" id="SSF110849">
    <property type="entry name" value="ParB/Sulfiredoxin"/>
    <property type="match status" value="1"/>
</dbReference>
<sequence length="584" mass="63251">MELKHIELSQLAVSPANMRGVAKKPDLTNILPSVRARGILVPLIVRPNGSEDAYEIVAGKRRYHAALTIAEECGGIDPLPCAVMEAGDDAAALEASLIENIARLDPDEINRCESFTRLVREGRSIEDIGLTFGLTSLQVKRTLAIGNLLPRIRGLYRSDKIDAVTMRHLTLATKAQQREWLALVDCPEKHAPTGSQLKSWLFGGSAIAAKVAMFDLADYKGVVISDLFGEDGYFADAEAFWAAQLAEVEKQADFYRGVGWSDVVVMERGSYFNSWEHERCPKKKGGKIFVTVSHRGEVAFHEGYITMKEARQRAKGEAGTEVAKPARPEISAALGNYIDLHRHAAVRVSLLSEPGIALRMVVAHAIVGSHLWRVDVEKQRAPSDVIAESVEVSPSEAAFDKARRSVLDLFGFDTETPTVVGGYDGDHGIAGLYARLAALSDEAVMRILPVVMGETLAVGSAEVDMLGQITGTDMRTCWNDSAVLPDLIRDKQLLNAVVAEVAGTDVAEANAGATTKVQRGILVDCLTGSNGRAKVDGWLPRWFAFPPSAYTERGGVGCVERSENIAALIARPDNTGEPELREAA</sequence>
<accession>A0AA86L3C5</accession>
<protein>
    <submittedName>
        <fullName evidence="3">ParB-like protein</fullName>
    </submittedName>
</protein>
<evidence type="ECO:0000259" key="2">
    <source>
        <dbReference type="SMART" id="SM00470"/>
    </source>
</evidence>
<reference evidence="3 4" key="1">
    <citation type="journal article" date="2016" name="BMC Genomics">
        <title>Genomic analysis of the nitrate-respiring Sphingopyxis granuli (formerly Sphingomonas macrogoltabida) strain TFA.</title>
        <authorList>
            <person name="Garcia-Romero I."/>
            <person name="Perez-Pulido A.J."/>
            <person name="Gonzalez-Flores Y.E."/>
            <person name="Reyes-Ramirez F."/>
            <person name="Santero E."/>
            <person name="Floriano B."/>
        </authorList>
    </citation>
    <scope>NUCLEOTIDE SEQUENCE [LARGE SCALE GENOMIC DNA]</scope>
    <source>
        <strain evidence="3 4">TFA</strain>
    </source>
</reference>
<dbReference type="KEGG" id="sgi:SGRAN_1448"/>
<comment type="similarity">
    <text evidence="1">Belongs to the ParB family.</text>
</comment>
<dbReference type="GO" id="GO:0003677">
    <property type="term" value="F:DNA binding"/>
    <property type="evidence" value="ECO:0007669"/>
    <property type="project" value="InterPro"/>
</dbReference>